<evidence type="ECO:0000313" key="4">
    <source>
        <dbReference type="Proteomes" id="UP000517547"/>
    </source>
</evidence>
<dbReference type="Pfam" id="PF10137">
    <property type="entry name" value="CAP12-PCTIR_TIR"/>
    <property type="match status" value="1"/>
</dbReference>
<dbReference type="AlphaFoldDB" id="A0A7Y7XUC5"/>
<feature type="domain" description="CD-NTase-associated protein 12/Pycsar effector protein TIR" evidence="2">
    <location>
        <begin position="143"/>
        <end position="262"/>
    </location>
</feature>
<evidence type="ECO:0000313" key="3">
    <source>
        <dbReference type="EMBL" id="NWC12482.1"/>
    </source>
</evidence>
<feature type="compositionally biased region" description="Polar residues" evidence="1">
    <location>
        <begin position="108"/>
        <end position="126"/>
    </location>
</feature>
<evidence type="ECO:0000259" key="2">
    <source>
        <dbReference type="Pfam" id="PF10137"/>
    </source>
</evidence>
<evidence type="ECO:0000256" key="1">
    <source>
        <dbReference type="SAM" id="MobiDB-lite"/>
    </source>
</evidence>
<proteinExistence type="predicted"/>
<comment type="caution">
    <text evidence="3">The sequence shown here is derived from an EMBL/GenBank/DDBJ whole genome shotgun (WGS) entry which is preliminary data.</text>
</comment>
<sequence>MSMEFLTNNYERISYLVNLLTSHATGKSADDGEYQRLRHQLLKDPNVANALPTWLKFHANLESFWSYIQPKFGTYAERRTYLSEQFTPLLDALEHQDSIAASAPPPKSVSQAALATGAQSSSRPISQSMLAQPGSVVARNKRKVFIVHGRDNEAKQEVSRFIADLGLEAIILHEQASAGMTIIEKIERYSNDADFALVLYTPCDLGRGAHENNPPNKRARQNVVFEHGYLMAKLGRENVCALVKSNLERPNDISGVVYVDLDQAGAWKIEVSKELRACGYQLKQWC</sequence>
<dbReference type="InterPro" id="IPR019302">
    <property type="entry name" value="CAP12/PCTIR_TIR_dom"/>
</dbReference>
<dbReference type="EMBL" id="JACAQE010000001">
    <property type="protein sequence ID" value="NWC12482.1"/>
    <property type="molecule type" value="Genomic_DNA"/>
</dbReference>
<organism evidence="3 4">
    <name type="scientific">Pseudomonas gingeri</name>
    <dbReference type="NCBI Taxonomy" id="117681"/>
    <lineage>
        <taxon>Bacteria</taxon>
        <taxon>Pseudomonadati</taxon>
        <taxon>Pseudomonadota</taxon>
        <taxon>Gammaproteobacteria</taxon>
        <taxon>Pseudomonadales</taxon>
        <taxon>Pseudomonadaceae</taxon>
        <taxon>Pseudomonas</taxon>
    </lineage>
</organism>
<protein>
    <submittedName>
        <fullName evidence="3">Nucleotide-binding protein</fullName>
    </submittedName>
</protein>
<reference evidence="3 4" key="1">
    <citation type="submission" date="2020-04" db="EMBL/GenBank/DDBJ databases">
        <title>Molecular characterization of pseudomonads from Agaricus bisporus reveal novel blotch 2 pathogens in Western Europe.</title>
        <authorList>
            <person name="Taparia T."/>
            <person name="Krijger M."/>
            <person name="Haynes E."/>
            <person name="Elpinstone J.G."/>
            <person name="Noble R."/>
            <person name="Van Der Wolf J."/>
        </authorList>
    </citation>
    <scope>NUCLEOTIDE SEQUENCE [LARGE SCALE GENOMIC DNA]</scope>
    <source>
        <strain evidence="3 4">IPO3738</strain>
    </source>
</reference>
<name>A0A7Y7XUC5_9PSED</name>
<accession>A0A7Y7XUC5</accession>
<gene>
    <name evidence="3" type="ORF">HX845_02395</name>
</gene>
<dbReference type="GO" id="GO:0050135">
    <property type="term" value="F:NADP+ nucleosidase activity"/>
    <property type="evidence" value="ECO:0007669"/>
    <property type="project" value="InterPro"/>
</dbReference>
<feature type="region of interest" description="Disordered" evidence="1">
    <location>
        <begin position="100"/>
        <end position="126"/>
    </location>
</feature>
<dbReference type="Proteomes" id="UP000517547">
    <property type="component" value="Unassembled WGS sequence"/>
</dbReference>